<protein>
    <recommendedName>
        <fullName evidence="3">Lipoprotein</fullName>
    </recommendedName>
</protein>
<reference evidence="1 2" key="1">
    <citation type="submission" date="2019-06" db="EMBL/GenBank/DDBJ databases">
        <title>Rhodococcus spaelei sp. nov., isolated from a cave.</title>
        <authorList>
            <person name="Lee S.D."/>
        </authorList>
    </citation>
    <scope>NUCLEOTIDE SEQUENCE [LARGE SCALE GENOMIC DNA]</scope>
    <source>
        <strain evidence="1 2">C9-5</strain>
    </source>
</reference>
<dbReference type="InterPro" id="IPR053196">
    <property type="entry name" value="Lipoprotein_YbaY-like"/>
</dbReference>
<evidence type="ECO:0008006" key="3">
    <source>
        <dbReference type="Google" id="ProtNLM"/>
    </source>
</evidence>
<dbReference type="Pfam" id="PF09619">
    <property type="entry name" value="YscW"/>
    <property type="match status" value="1"/>
</dbReference>
<sequence>MRTRRILELVLGVGALIAVVAAVGMSLGSSGDTGSQGSDARDTVTVTGDVLYRERIAWPEGAVVTVRLEDVSRADAPSTVLAEQRITDATGVPVPFELTADRASIEPNARVNVSARIEVNGELRWISDTAHPVPTAGPVPPVHLLLVGVPNR</sequence>
<comment type="caution">
    <text evidence="1">The sequence shown here is derived from an EMBL/GenBank/DDBJ whole genome shotgun (WGS) entry which is preliminary data.</text>
</comment>
<dbReference type="EMBL" id="VIGH01000008">
    <property type="protein sequence ID" value="TQF66347.1"/>
    <property type="molecule type" value="Genomic_DNA"/>
</dbReference>
<name>A0A541B226_9NOCA</name>
<accession>A0A541B226</accession>
<evidence type="ECO:0000313" key="2">
    <source>
        <dbReference type="Proteomes" id="UP000316256"/>
    </source>
</evidence>
<keyword evidence="2" id="KW-1185">Reference proteome</keyword>
<dbReference type="PANTHER" id="PTHR38013">
    <property type="entry name" value="GLYCOPROTEIN/POLYSACCHARIDE METABOLISM"/>
    <property type="match status" value="1"/>
</dbReference>
<dbReference type="OrthoDB" id="8591448at2"/>
<organism evidence="1 2">
    <name type="scientific">Rhodococcus spelaei</name>
    <dbReference type="NCBI Taxonomy" id="2546320"/>
    <lineage>
        <taxon>Bacteria</taxon>
        <taxon>Bacillati</taxon>
        <taxon>Actinomycetota</taxon>
        <taxon>Actinomycetes</taxon>
        <taxon>Mycobacteriales</taxon>
        <taxon>Nocardiaceae</taxon>
        <taxon>Rhodococcus</taxon>
    </lineage>
</organism>
<dbReference type="PANTHER" id="PTHR38013:SF1">
    <property type="entry name" value="GLYCOPROTEIN_POLYSACCHARIDE METABOLISM"/>
    <property type="match status" value="1"/>
</dbReference>
<proteinExistence type="predicted"/>
<dbReference type="Proteomes" id="UP000316256">
    <property type="component" value="Unassembled WGS sequence"/>
</dbReference>
<dbReference type="RefSeq" id="WP_142101667.1">
    <property type="nucleotide sequence ID" value="NZ_VIGH01000008.1"/>
</dbReference>
<dbReference type="InterPro" id="IPR039366">
    <property type="entry name" value="Pilotin"/>
</dbReference>
<gene>
    <name evidence="1" type="ORF">FK531_17715</name>
</gene>
<dbReference type="AlphaFoldDB" id="A0A541B226"/>
<evidence type="ECO:0000313" key="1">
    <source>
        <dbReference type="EMBL" id="TQF66347.1"/>
    </source>
</evidence>